<dbReference type="KEGG" id="caul:KCG34_10055"/>
<dbReference type="InterPro" id="IPR037401">
    <property type="entry name" value="SnoaL-like"/>
</dbReference>
<evidence type="ECO:0000256" key="1">
    <source>
        <dbReference type="ARBA" id="ARBA00006484"/>
    </source>
</evidence>
<feature type="domain" description="SnoaL-like" evidence="5">
    <location>
        <begin position="10"/>
        <end position="93"/>
    </location>
</feature>
<dbReference type="InterPro" id="IPR036291">
    <property type="entry name" value="NAD(P)-bd_dom_sf"/>
</dbReference>
<dbReference type="FunFam" id="3.40.50.720:FF:000084">
    <property type="entry name" value="Short-chain dehydrogenase reductase"/>
    <property type="match status" value="1"/>
</dbReference>
<dbReference type="SUPFAM" id="SSF54427">
    <property type="entry name" value="NTF2-like"/>
    <property type="match status" value="1"/>
</dbReference>
<evidence type="ECO:0000256" key="2">
    <source>
        <dbReference type="ARBA" id="ARBA00023002"/>
    </source>
</evidence>
<dbReference type="EC" id="1.1.1.175" evidence="3"/>
<dbReference type="InterPro" id="IPR002347">
    <property type="entry name" value="SDR_fam"/>
</dbReference>
<dbReference type="GO" id="GO:0047838">
    <property type="term" value="F:D-xylose 1-dehydrogenase (NAD+) activity"/>
    <property type="evidence" value="ECO:0007669"/>
    <property type="project" value="UniProtKB-EC"/>
</dbReference>
<proteinExistence type="inferred from homology"/>
<dbReference type="PANTHER" id="PTHR42760:SF133">
    <property type="entry name" value="3-OXOACYL-[ACYL-CARRIER-PROTEIN] REDUCTASE"/>
    <property type="match status" value="1"/>
</dbReference>
<sequence length="369" mass="38993">MTVKLPLPIARYFQAANGDDADLVAAGFAADARVRDEGRDHLGRDAVRAWADDARRRYRFQAEPRSLEPGPDGGVVTAHLTGDFPGAPADLRYRFTLTGDEIASLEITLRPPEAEFCGRRVLVTGGVQGIGAAVVSRLRRARASVFTTARTAPHDLEEPDGFVAADLSAPEGVARVAEAAMRRLGGLDVLIHNVGGSSAPGGGYAALTDDHWTDALNANLLSAVRLDRALLPTMIDQGYGVIVHVSSIQRVLPLYQSTLAYAAAKAALSNYSKALSNEVGPQGVRVVRVSPGFTETDAASRMIERLARAEGVETGAAREGLMRSLGGIPIGRPNRPEEVADLIAFLASDRASAVHGAEYIIDGGTVPTV</sequence>
<reference evidence="6" key="1">
    <citation type="submission" date="2021-04" db="EMBL/GenBank/DDBJ databases">
        <title>The complete genome sequence of Caulobacter sp. S6.</title>
        <authorList>
            <person name="Tang Y."/>
            <person name="Ouyang W."/>
            <person name="Liu Q."/>
            <person name="Huang B."/>
            <person name="Guo Z."/>
            <person name="Lei P."/>
        </authorList>
    </citation>
    <scope>NUCLEOTIDE SEQUENCE</scope>
    <source>
        <strain evidence="6">S6</strain>
    </source>
</reference>
<dbReference type="AlphaFoldDB" id="A0A975G3F6"/>
<evidence type="ECO:0000313" key="7">
    <source>
        <dbReference type="Proteomes" id="UP000676409"/>
    </source>
</evidence>
<keyword evidence="2" id="KW-0560">Oxidoreductase</keyword>
<protein>
    <recommendedName>
        <fullName evidence="4">D-xylose 1-dehydrogenase</fullName>
        <ecNumber evidence="3">1.1.1.175</ecNumber>
    </recommendedName>
</protein>
<dbReference type="PRINTS" id="PR00080">
    <property type="entry name" value="SDRFAMILY"/>
</dbReference>
<evidence type="ECO:0000256" key="3">
    <source>
        <dbReference type="ARBA" id="ARBA00066641"/>
    </source>
</evidence>
<dbReference type="Proteomes" id="UP000676409">
    <property type="component" value="Chromosome"/>
</dbReference>
<dbReference type="Gene3D" id="3.40.50.720">
    <property type="entry name" value="NAD(P)-binding Rossmann-like Domain"/>
    <property type="match status" value="1"/>
</dbReference>
<dbReference type="PROSITE" id="PS00061">
    <property type="entry name" value="ADH_SHORT"/>
    <property type="match status" value="1"/>
</dbReference>
<dbReference type="Gene3D" id="3.10.450.50">
    <property type="match status" value="1"/>
</dbReference>
<dbReference type="RefSeq" id="WP_211940226.1">
    <property type="nucleotide sequence ID" value="NZ_CP073078.1"/>
</dbReference>
<dbReference type="EMBL" id="CP073078">
    <property type="protein sequence ID" value="QUD90175.1"/>
    <property type="molecule type" value="Genomic_DNA"/>
</dbReference>
<evidence type="ECO:0000256" key="4">
    <source>
        <dbReference type="ARBA" id="ARBA00069939"/>
    </source>
</evidence>
<dbReference type="SUPFAM" id="SSF51735">
    <property type="entry name" value="NAD(P)-binding Rossmann-fold domains"/>
    <property type="match status" value="1"/>
</dbReference>
<gene>
    <name evidence="6" type="ORF">KCG34_10055</name>
</gene>
<dbReference type="PRINTS" id="PR00081">
    <property type="entry name" value="GDHRDH"/>
</dbReference>
<dbReference type="InterPro" id="IPR020904">
    <property type="entry name" value="Sc_DH/Rdtase_CS"/>
</dbReference>
<dbReference type="NCBIfam" id="NF005095">
    <property type="entry name" value="PRK06523.1"/>
    <property type="match status" value="1"/>
</dbReference>
<dbReference type="InterPro" id="IPR032710">
    <property type="entry name" value="NTF2-like_dom_sf"/>
</dbReference>
<keyword evidence="7" id="KW-1185">Reference proteome</keyword>
<evidence type="ECO:0000259" key="5">
    <source>
        <dbReference type="Pfam" id="PF12680"/>
    </source>
</evidence>
<name>A0A975G3F6_9CAUL</name>
<comment type="similarity">
    <text evidence="1">Belongs to the short-chain dehydrogenases/reductases (SDR) family.</text>
</comment>
<dbReference type="PANTHER" id="PTHR42760">
    <property type="entry name" value="SHORT-CHAIN DEHYDROGENASES/REDUCTASES FAMILY MEMBER"/>
    <property type="match status" value="1"/>
</dbReference>
<evidence type="ECO:0000313" key="6">
    <source>
        <dbReference type="EMBL" id="QUD90175.1"/>
    </source>
</evidence>
<organism evidence="6 7">
    <name type="scientific">Phenylobacterium montanum</name>
    <dbReference type="NCBI Taxonomy" id="2823693"/>
    <lineage>
        <taxon>Bacteria</taxon>
        <taxon>Pseudomonadati</taxon>
        <taxon>Pseudomonadota</taxon>
        <taxon>Alphaproteobacteria</taxon>
        <taxon>Caulobacterales</taxon>
        <taxon>Caulobacteraceae</taxon>
        <taxon>Phenylobacterium</taxon>
    </lineage>
</organism>
<accession>A0A975G3F6</accession>
<dbReference type="Pfam" id="PF13561">
    <property type="entry name" value="adh_short_C2"/>
    <property type="match status" value="1"/>
</dbReference>
<dbReference type="Pfam" id="PF12680">
    <property type="entry name" value="SnoaL_2"/>
    <property type="match status" value="1"/>
</dbReference>